<feature type="compositionally biased region" description="Basic and acidic residues" evidence="1">
    <location>
        <begin position="42"/>
        <end position="61"/>
    </location>
</feature>
<comment type="caution">
    <text evidence="3">The sequence shown here is derived from an EMBL/GenBank/DDBJ whole genome shotgun (WGS) entry which is preliminary data.</text>
</comment>
<gene>
    <name evidence="3" type="ORF">Tco_0924539</name>
</gene>
<keyword evidence="3" id="KW-0808">Transferase</keyword>
<feature type="region of interest" description="Disordered" evidence="1">
    <location>
        <begin position="22"/>
        <end position="61"/>
    </location>
</feature>
<dbReference type="Proteomes" id="UP001151760">
    <property type="component" value="Unassembled WGS sequence"/>
</dbReference>
<evidence type="ECO:0000313" key="4">
    <source>
        <dbReference type="Proteomes" id="UP001151760"/>
    </source>
</evidence>
<dbReference type="InterPro" id="IPR013103">
    <property type="entry name" value="RVT_2"/>
</dbReference>
<dbReference type="PANTHER" id="PTHR11439:SF498">
    <property type="entry name" value="DNAK FAMILY PROTEIN"/>
    <property type="match status" value="1"/>
</dbReference>
<reference evidence="3" key="1">
    <citation type="journal article" date="2022" name="Int. J. Mol. Sci.">
        <title>Draft Genome of Tanacetum Coccineum: Genomic Comparison of Closely Related Tanacetum-Family Plants.</title>
        <authorList>
            <person name="Yamashiro T."/>
            <person name="Shiraishi A."/>
            <person name="Nakayama K."/>
            <person name="Satake H."/>
        </authorList>
    </citation>
    <scope>NUCLEOTIDE SEQUENCE</scope>
</reference>
<dbReference type="EMBL" id="BQNB010014935">
    <property type="protein sequence ID" value="GJT34120.1"/>
    <property type="molecule type" value="Genomic_DNA"/>
</dbReference>
<reference evidence="3" key="2">
    <citation type="submission" date="2022-01" db="EMBL/GenBank/DDBJ databases">
        <authorList>
            <person name="Yamashiro T."/>
            <person name="Shiraishi A."/>
            <person name="Satake H."/>
            <person name="Nakayama K."/>
        </authorList>
    </citation>
    <scope>NUCLEOTIDE SEQUENCE</scope>
</reference>
<evidence type="ECO:0000259" key="2">
    <source>
        <dbReference type="Pfam" id="PF07727"/>
    </source>
</evidence>
<feature type="domain" description="Reverse transcriptase Ty1/copia-type" evidence="2">
    <location>
        <begin position="124"/>
        <end position="205"/>
    </location>
</feature>
<accession>A0ABQ5D5K3</accession>
<dbReference type="PANTHER" id="PTHR11439">
    <property type="entry name" value="GAG-POL-RELATED RETROTRANSPOSON"/>
    <property type="match status" value="1"/>
</dbReference>
<dbReference type="GO" id="GO:0003964">
    <property type="term" value="F:RNA-directed DNA polymerase activity"/>
    <property type="evidence" value="ECO:0007669"/>
    <property type="project" value="UniProtKB-KW"/>
</dbReference>
<keyword evidence="3" id="KW-0548">Nucleotidyltransferase</keyword>
<dbReference type="Pfam" id="PF07727">
    <property type="entry name" value="RVT_2"/>
    <property type="match status" value="1"/>
</dbReference>
<keyword evidence="3" id="KW-0695">RNA-directed DNA polymerase</keyword>
<evidence type="ECO:0000256" key="1">
    <source>
        <dbReference type="SAM" id="MobiDB-lite"/>
    </source>
</evidence>
<proteinExistence type="predicted"/>
<keyword evidence="4" id="KW-1185">Reference proteome</keyword>
<organism evidence="3 4">
    <name type="scientific">Tanacetum coccineum</name>
    <dbReference type="NCBI Taxonomy" id="301880"/>
    <lineage>
        <taxon>Eukaryota</taxon>
        <taxon>Viridiplantae</taxon>
        <taxon>Streptophyta</taxon>
        <taxon>Embryophyta</taxon>
        <taxon>Tracheophyta</taxon>
        <taxon>Spermatophyta</taxon>
        <taxon>Magnoliopsida</taxon>
        <taxon>eudicotyledons</taxon>
        <taxon>Gunneridae</taxon>
        <taxon>Pentapetalae</taxon>
        <taxon>asterids</taxon>
        <taxon>campanulids</taxon>
        <taxon>Asterales</taxon>
        <taxon>Asteraceae</taxon>
        <taxon>Asteroideae</taxon>
        <taxon>Anthemideae</taxon>
        <taxon>Anthemidinae</taxon>
        <taxon>Tanacetum</taxon>
    </lineage>
</organism>
<protein>
    <submittedName>
        <fullName evidence="3">RNA-directed DNA polymerase</fullName>
    </submittedName>
</protein>
<name>A0ABQ5D5K3_9ASTR</name>
<evidence type="ECO:0000313" key="3">
    <source>
        <dbReference type="EMBL" id="GJT34120.1"/>
    </source>
</evidence>
<sequence length="335" mass="38675">MNPISNLGNAYHLVAEDECQRAISSDKRPTTEAAPFKTFVPTRREENHNQRRDKSNQKDTKRVEVVEQCTYFKDERWKEAMRKEIHELEENGTWTLEDLPDGKRAIDSNYSSNPLNCGRDERLQASLNWYHKFTTALLTLDLKQSKADHSLFIHQRNNTFVAALIYVDDVILVGNDLAKMQHTKTEIDTRFSIKDLGNLKYFLGCRPSSFPIEQNHKLDKSDDQLRFDASCYRRVAGRLLYLQATRLDIAYSVNVLSQFVVEPRQPHLDFRTSARRFSSGSARRFSSVFARRFNKTSLQGDLTSIQYKAIYQPSVQGELAIPRQGELTVFQGKAN</sequence>